<evidence type="ECO:0000313" key="4">
    <source>
        <dbReference type="EMBL" id="MFD2704786.1"/>
    </source>
</evidence>
<dbReference type="InterPro" id="IPR050992">
    <property type="entry name" value="CheZ_family_phosphatases"/>
</dbReference>
<evidence type="ECO:0000256" key="1">
    <source>
        <dbReference type="ARBA" id="ARBA00022500"/>
    </source>
</evidence>
<dbReference type="InterPro" id="IPR007597">
    <property type="entry name" value="CheC"/>
</dbReference>
<dbReference type="PANTHER" id="PTHR43693:SF1">
    <property type="entry name" value="PROTEIN PHOSPHATASE CHEZ"/>
    <property type="match status" value="1"/>
</dbReference>
<dbReference type="EMBL" id="JBHUML010000002">
    <property type="protein sequence ID" value="MFD2704786.1"/>
    <property type="molecule type" value="Genomic_DNA"/>
</dbReference>
<dbReference type="Gene3D" id="3.40.1550.10">
    <property type="entry name" value="CheC-like"/>
    <property type="match status" value="1"/>
</dbReference>
<dbReference type="SUPFAM" id="SSF103039">
    <property type="entry name" value="CheC-like"/>
    <property type="match status" value="1"/>
</dbReference>
<proteinExistence type="predicted"/>
<dbReference type="Pfam" id="PF04509">
    <property type="entry name" value="CheC"/>
    <property type="match status" value="2"/>
</dbReference>
<comment type="caution">
    <text evidence="4">The sequence shown here is derived from an EMBL/GenBank/DDBJ whole genome shotgun (WGS) entry which is preliminary data.</text>
</comment>
<dbReference type="RefSeq" id="WP_380712060.1">
    <property type="nucleotide sequence ID" value="NZ_JBHUML010000002.1"/>
</dbReference>
<keyword evidence="5" id="KW-1185">Reference proteome</keyword>
<accession>A0ABW5SYL8</accession>
<dbReference type="InterPro" id="IPR028976">
    <property type="entry name" value="CheC-like_sf"/>
</dbReference>
<dbReference type="Proteomes" id="UP001597520">
    <property type="component" value="Unassembled WGS sequence"/>
</dbReference>
<keyword evidence="2" id="KW-0378">Hydrolase</keyword>
<dbReference type="PANTHER" id="PTHR43693">
    <property type="entry name" value="PROTEIN PHOSPHATASE CHEZ"/>
    <property type="match status" value="1"/>
</dbReference>
<organism evidence="4 5">
    <name type="scientific">Salibacterium lacus</name>
    <dbReference type="NCBI Taxonomy" id="1898109"/>
    <lineage>
        <taxon>Bacteria</taxon>
        <taxon>Bacillati</taxon>
        <taxon>Bacillota</taxon>
        <taxon>Bacilli</taxon>
        <taxon>Bacillales</taxon>
        <taxon>Bacillaceae</taxon>
    </lineage>
</organism>
<evidence type="ECO:0000313" key="5">
    <source>
        <dbReference type="Proteomes" id="UP001597520"/>
    </source>
</evidence>
<reference evidence="5" key="1">
    <citation type="journal article" date="2019" name="Int. J. Syst. Evol. Microbiol.">
        <title>The Global Catalogue of Microorganisms (GCM) 10K type strain sequencing project: providing services to taxonomists for standard genome sequencing and annotation.</title>
        <authorList>
            <consortium name="The Broad Institute Genomics Platform"/>
            <consortium name="The Broad Institute Genome Sequencing Center for Infectious Disease"/>
            <person name="Wu L."/>
            <person name="Ma J."/>
        </authorList>
    </citation>
    <scope>NUCLEOTIDE SEQUENCE [LARGE SCALE GENOMIC DNA]</scope>
    <source>
        <strain evidence="5">KCTC 33792</strain>
    </source>
</reference>
<feature type="domain" description="CheC-like protein" evidence="3">
    <location>
        <begin position="11"/>
        <end position="45"/>
    </location>
</feature>
<name>A0ABW5SYL8_9BACI</name>
<sequence length="211" mass="22425">MTDINHIQPVHLDALQEAGNIGAGNAATALSQLLNKKIDLHVPSVRMVDFQAMQAIAGGEEEVVAAAFLRITGEAPGSMFFILQKEEAEELAYTLTGRKVNIIDDSFDELAASALRELGNILAGAYLSALADFTGLSMQPSVPSLAVDMAGAVISEGLLEVSTKGDHAIVIDTEMEEAESSDSDAVTGQFFLLPDPKAFEKIFKSLGVEWS</sequence>
<dbReference type="CDD" id="cd17909">
    <property type="entry name" value="CheC_ClassI"/>
    <property type="match status" value="1"/>
</dbReference>
<evidence type="ECO:0000256" key="2">
    <source>
        <dbReference type="ARBA" id="ARBA00022801"/>
    </source>
</evidence>
<evidence type="ECO:0000259" key="3">
    <source>
        <dbReference type="Pfam" id="PF04509"/>
    </source>
</evidence>
<gene>
    <name evidence="4" type="ORF">ACFSUB_04850</name>
</gene>
<keyword evidence="1" id="KW-0145">Chemotaxis</keyword>
<protein>
    <submittedName>
        <fullName evidence="4">Chemotaxis protein CheC</fullName>
    </submittedName>
</protein>
<feature type="domain" description="CheC-like protein" evidence="3">
    <location>
        <begin position="111"/>
        <end position="145"/>
    </location>
</feature>